<feature type="transmembrane region" description="Helical" evidence="6">
    <location>
        <begin position="198"/>
        <end position="224"/>
    </location>
</feature>
<sequence length="465" mass="51502">MGCIIGSLACCCGSAACSLCCAACPSCKNSTATRIAYSLLLIMGTIVASIFLAPGLQTELEKIPALCKDLKIDTINVNIQDAYLKCSDLVGYLSVYRICFAMTGFFVLFCIIMINVKTSKDPRSGIQNGFWAIKVLVLIAICVGAFFIPRGEFGIAWMYVGLAGAFLFIIIQLILLIDFAHGWAESWVEKYEETEAKCYYFGLLFFTFLFYAVSITAVILFYIYYASGENCGLHKFFVSFNLILSVAVSVIAILPKIQDVNPRSGLLQSSIITGYIMYLTWSAMSNNPDKTCNPNIENIIVPKNGTSSTTSDNYVKANNFDWQSLLALLMWILAVLYSSIRTSSHSQVGKLTMSEKTVLQSDSGDAPLVDGASDSGDEEKGKQHVWDNEEEAVAYSYSFFHFMLALASLYVMMTLTNWYSPSSDFKSLNANMPSVWVKIVSSWVCVALYVWTLVAPMVLRNREFS</sequence>
<keyword evidence="4 6" id="KW-1133">Transmembrane helix</keyword>
<dbReference type="Pfam" id="PF03348">
    <property type="entry name" value="Serinc"/>
    <property type="match status" value="1"/>
</dbReference>
<comment type="subcellular location">
    <subcellularLocation>
        <location evidence="1">Membrane</location>
        <topology evidence="1">Multi-pass membrane protein</topology>
    </subcellularLocation>
</comment>
<keyword evidence="3 6" id="KW-0812">Transmembrane</keyword>
<evidence type="ECO:0000256" key="2">
    <source>
        <dbReference type="ARBA" id="ARBA00006665"/>
    </source>
</evidence>
<feature type="transmembrane region" description="Helical" evidence="6">
    <location>
        <begin position="322"/>
        <end position="340"/>
    </location>
</feature>
<dbReference type="PANTHER" id="PTHR10383">
    <property type="entry name" value="SERINE INCORPORATOR"/>
    <property type="match status" value="1"/>
</dbReference>
<evidence type="ECO:0000256" key="4">
    <source>
        <dbReference type="ARBA" id="ARBA00022989"/>
    </source>
</evidence>
<reference evidence="8" key="2">
    <citation type="submission" date="2025-08" db="UniProtKB">
        <authorList>
            <consortium name="RefSeq"/>
        </authorList>
    </citation>
    <scope>IDENTIFICATION</scope>
    <source>
        <tissue evidence="8">Whole sample</tissue>
    </source>
</reference>
<proteinExistence type="inferred from homology"/>
<comment type="similarity">
    <text evidence="2">Belongs to the TDE1 family.</text>
</comment>
<feature type="transmembrane region" description="Helical" evidence="6">
    <location>
        <begin position="266"/>
        <end position="284"/>
    </location>
</feature>
<organism evidence="7 8">
    <name type="scientific">Crassostrea virginica</name>
    <name type="common">Eastern oyster</name>
    <dbReference type="NCBI Taxonomy" id="6565"/>
    <lineage>
        <taxon>Eukaryota</taxon>
        <taxon>Metazoa</taxon>
        <taxon>Spiralia</taxon>
        <taxon>Lophotrochozoa</taxon>
        <taxon>Mollusca</taxon>
        <taxon>Bivalvia</taxon>
        <taxon>Autobranchia</taxon>
        <taxon>Pteriomorphia</taxon>
        <taxon>Ostreida</taxon>
        <taxon>Ostreoidea</taxon>
        <taxon>Ostreidae</taxon>
        <taxon>Crassostrea</taxon>
    </lineage>
</organism>
<keyword evidence="5 6" id="KW-0472">Membrane</keyword>
<evidence type="ECO:0000256" key="1">
    <source>
        <dbReference type="ARBA" id="ARBA00004141"/>
    </source>
</evidence>
<evidence type="ECO:0000256" key="3">
    <source>
        <dbReference type="ARBA" id="ARBA00022692"/>
    </source>
</evidence>
<evidence type="ECO:0000256" key="6">
    <source>
        <dbReference type="SAM" id="Phobius"/>
    </source>
</evidence>
<dbReference type="InterPro" id="IPR005016">
    <property type="entry name" value="TDE1/TMS"/>
</dbReference>
<keyword evidence="7" id="KW-1185">Reference proteome</keyword>
<feature type="transmembrane region" description="Helical" evidence="6">
    <location>
        <begin position="128"/>
        <end position="148"/>
    </location>
</feature>
<dbReference type="Proteomes" id="UP000694844">
    <property type="component" value="Chromosome 1"/>
</dbReference>
<gene>
    <name evidence="8" type="primary">LOC111135589</name>
</gene>
<feature type="transmembrane region" description="Helical" evidence="6">
    <location>
        <begin position="35"/>
        <end position="56"/>
    </location>
</feature>
<reference evidence="7" key="1">
    <citation type="submission" date="2024-06" db="UniProtKB">
        <authorList>
            <consortium name="RefSeq"/>
        </authorList>
    </citation>
    <scope>NUCLEOTIDE SEQUENCE [LARGE SCALE GENOMIC DNA]</scope>
</reference>
<dbReference type="RefSeq" id="XP_022341511.1">
    <property type="nucleotide sequence ID" value="XM_022485803.1"/>
</dbReference>
<feature type="transmembrane region" description="Helical" evidence="6">
    <location>
        <begin position="154"/>
        <end position="177"/>
    </location>
</feature>
<evidence type="ECO:0000313" key="7">
    <source>
        <dbReference type="Proteomes" id="UP000694844"/>
    </source>
</evidence>
<dbReference type="AlphaFoldDB" id="A0A8B8ENL2"/>
<feature type="transmembrane region" description="Helical" evidence="6">
    <location>
        <begin position="435"/>
        <end position="459"/>
    </location>
</feature>
<feature type="transmembrane region" description="Helical" evidence="6">
    <location>
        <begin position="236"/>
        <end position="254"/>
    </location>
</feature>
<feature type="transmembrane region" description="Helical" evidence="6">
    <location>
        <begin position="95"/>
        <end position="116"/>
    </location>
</feature>
<dbReference type="GeneID" id="111135589"/>
<dbReference type="OrthoDB" id="5963193at2759"/>
<feature type="transmembrane region" description="Helical" evidence="6">
    <location>
        <begin position="392"/>
        <end position="415"/>
    </location>
</feature>
<evidence type="ECO:0000256" key="5">
    <source>
        <dbReference type="ARBA" id="ARBA00023136"/>
    </source>
</evidence>
<evidence type="ECO:0000313" key="8">
    <source>
        <dbReference type="RefSeq" id="XP_022341511.1"/>
    </source>
</evidence>
<dbReference type="PANTHER" id="PTHR10383:SF9">
    <property type="entry name" value="SERINE INCORPORATOR, ISOFORM F"/>
    <property type="match status" value="1"/>
</dbReference>
<dbReference type="GO" id="GO:0016020">
    <property type="term" value="C:membrane"/>
    <property type="evidence" value="ECO:0007669"/>
    <property type="project" value="UniProtKB-SubCell"/>
</dbReference>
<name>A0A8B8ENL2_CRAVI</name>
<protein>
    <submittedName>
        <fullName evidence="8">Serine incorporator 1-like isoform X2</fullName>
    </submittedName>
</protein>
<accession>A0A8B8ENL2</accession>